<dbReference type="InterPro" id="IPR032466">
    <property type="entry name" value="Metal_Hydrolase"/>
</dbReference>
<evidence type="ECO:0000313" key="7">
    <source>
        <dbReference type="Proteomes" id="UP000030669"/>
    </source>
</evidence>
<dbReference type="Proteomes" id="UP000030669">
    <property type="component" value="Unassembled WGS sequence"/>
</dbReference>
<dbReference type="HOGENOM" id="CLU_039329_5_2_1"/>
<dbReference type="KEGG" id="gtr:GLOTRDRAFT_43651"/>
<dbReference type="GO" id="GO:0019748">
    <property type="term" value="P:secondary metabolic process"/>
    <property type="evidence" value="ECO:0007669"/>
    <property type="project" value="TreeGrafter"/>
</dbReference>
<name>S7RJV5_GLOTA</name>
<sequence length="355" mass="40590">MFLYLLLGILSIYQAADATPRTRNGLGTIALEEAWQFPELAYLAENYAPPVGQTTEDLSNNLVDIQGHRLQLMDEYGIDYMILSWTSPGPQGYSNQTEAEAMATKANDYLYEQIQNNTARFGGFAALSMHDPVQAAAELNRTVTEYGFVGALLNDYQESGPDNGTLLFYDQPEYDVFWQMATDLDVPIYMHPRLPVTQEIDLLWQGRKWLLTAPWQFANDLSSHVLGIATNGVFDRFPSLRMIVGHNGERIPSDFWRADHMLERQKLLGMPMNSTIVGYLKKNIWITTSGEFYNDILRYHINQLGADRILFSVDYPYETVEEASRWFARFPFADDDEKYLISRGNAISIMKLDLR</sequence>
<dbReference type="OrthoDB" id="432010at2759"/>
<dbReference type="PANTHER" id="PTHR21240:SF31">
    <property type="entry name" value="AMIDOHYDROLASE FAMILY PROTEIN (AFU_ORTHOLOGUE AFUA_7G05840)"/>
    <property type="match status" value="1"/>
</dbReference>
<keyword evidence="7" id="KW-1185">Reference proteome</keyword>
<dbReference type="GO" id="GO:0016787">
    <property type="term" value="F:hydrolase activity"/>
    <property type="evidence" value="ECO:0007669"/>
    <property type="project" value="UniProtKB-KW"/>
</dbReference>
<organism evidence="6 7">
    <name type="scientific">Gloeophyllum trabeum (strain ATCC 11539 / FP-39264 / Madison 617)</name>
    <name type="common">Brown rot fungus</name>
    <dbReference type="NCBI Taxonomy" id="670483"/>
    <lineage>
        <taxon>Eukaryota</taxon>
        <taxon>Fungi</taxon>
        <taxon>Dikarya</taxon>
        <taxon>Basidiomycota</taxon>
        <taxon>Agaricomycotina</taxon>
        <taxon>Agaricomycetes</taxon>
        <taxon>Gloeophyllales</taxon>
        <taxon>Gloeophyllaceae</taxon>
        <taxon>Gloeophyllum</taxon>
    </lineage>
</organism>
<dbReference type="GeneID" id="19306214"/>
<gene>
    <name evidence="6" type="ORF">GLOTRDRAFT_43651</name>
</gene>
<evidence type="ECO:0000259" key="5">
    <source>
        <dbReference type="Pfam" id="PF04909"/>
    </source>
</evidence>
<dbReference type="OMA" id="QDIWDAK"/>
<keyword evidence="6" id="KW-0378">Hydrolase</keyword>
<comment type="similarity">
    <text evidence="3">Belongs to the metallo-dependent hydrolases superfamily.</text>
</comment>
<keyword evidence="2 3" id="KW-0456">Lyase</keyword>
<accession>S7RJV5</accession>
<evidence type="ECO:0000256" key="4">
    <source>
        <dbReference type="SAM" id="SignalP"/>
    </source>
</evidence>
<dbReference type="InterPro" id="IPR032465">
    <property type="entry name" value="ACMSD"/>
</dbReference>
<keyword evidence="4" id="KW-0732">Signal</keyword>
<dbReference type="GO" id="GO:0016831">
    <property type="term" value="F:carboxy-lyase activity"/>
    <property type="evidence" value="ECO:0007669"/>
    <property type="project" value="UniProtKB-KW"/>
</dbReference>
<dbReference type="GO" id="GO:0005829">
    <property type="term" value="C:cytosol"/>
    <property type="evidence" value="ECO:0007669"/>
    <property type="project" value="TreeGrafter"/>
</dbReference>
<dbReference type="AlphaFoldDB" id="S7RJV5"/>
<evidence type="ECO:0000313" key="6">
    <source>
        <dbReference type="EMBL" id="EPQ54650.1"/>
    </source>
</evidence>
<evidence type="ECO:0000256" key="1">
    <source>
        <dbReference type="ARBA" id="ARBA00022793"/>
    </source>
</evidence>
<protein>
    <submittedName>
        <fullName evidence="6">Amidohydrolase 2</fullName>
    </submittedName>
</protein>
<keyword evidence="1 3" id="KW-0210">Decarboxylase</keyword>
<reference evidence="6 7" key="1">
    <citation type="journal article" date="2012" name="Science">
        <title>The Paleozoic origin of enzymatic lignin decomposition reconstructed from 31 fungal genomes.</title>
        <authorList>
            <person name="Floudas D."/>
            <person name="Binder M."/>
            <person name="Riley R."/>
            <person name="Barry K."/>
            <person name="Blanchette R.A."/>
            <person name="Henrissat B."/>
            <person name="Martinez A.T."/>
            <person name="Otillar R."/>
            <person name="Spatafora J.W."/>
            <person name="Yadav J.S."/>
            <person name="Aerts A."/>
            <person name="Benoit I."/>
            <person name="Boyd A."/>
            <person name="Carlson A."/>
            <person name="Copeland A."/>
            <person name="Coutinho P.M."/>
            <person name="de Vries R.P."/>
            <person name="Ferreira P."/>
            <person name="Findley K."/>
            <person name="Foster B."/>
            <person name="Gaskell J."/>
            <person name="Glotzer D."/>
            <person name="Gorecki P."/>
            <person name="Heitman J."/>
            <person name="Hesse C."/>
            <person name="Hori C."/>
            <person name="Igarashi K."/>
            <person name="Jurgens J.A."/>
            <person name="Kallen N."/>
            <person name="Kersten P."/>
            <person name="Kohler A."/>
            <person name="Kuees U."/>
            <person name="Kumar T.K.A."/>
            <person name="Kuo A."/>
            <person name="LaButti K."/>
            <person name="Larrondo L.F."/>
            <person name="Lindquist E."/>
            <person name="Ling A."/>
            <person name="Lombard V."/>
            <person name="Lucas S."/>
            <person name="Lundell T."/>
            <person name="Martin R."/>
            <person name="McLaughlin D.J."/>
            <person name="Morgenstern I."/>
            <person name="Morin E."/>
            <person name="Murat C."/>
            <person name="Nagy L.G."/>
            <person name="Nolan M."/>
            <person name="Ohm R.A."/>
            <person name="Patyshakuliyeva A."/>
            <person name="Rokas A."/>
            <person name="Ruiz-Duenas F.J."/>
            <person name="Sabat G."/>
            <person name="Salamov A."/>
            <person name="Samejima M."/>
            <person name="Schmutz J."/>
            <person name="Slot J.C."/>
            <person name="St John F."/>
            <person name="Stenlid J."/>
            <person name="Sun H."/>
            <person name="Sun S."/>
            <person name="Syed K."/>
            <person name="Tsang A."/>
            <person name="Wiebenga A."/>
            <person name="Young D."/>
            <person name="Pisabarro A."/>
            <person name="Eastwood D.C."/>
            <person name="Martin F."/>
            <person name="Cullen D."/>
            <person name="Grigoriev I.V."/>
            <person name="Hibbett D.S."/>
        </authorList>
    </citation>
    <scope>NUCLEOTIDE SEQUENCE [LARGE SCALE GENOMIC DNA]</scope>
    <source>
        <strain evidence="6 7">ATCC 11539</strain>
    </source>
</reference>
<feature type="chain" id="PRO_5004556437" evidence="4">
    <location>
        <begin position="19"/>
        <end position="355"/>
    </location>
</feature>
<feature type="domain" description="Amidohydrolase-related" evidence="5">
    <location>
        <begin position="64"/>
        <end position="347"/>
    </location>
</feature>
<dbReference type="Pfam" id="PF04909">
    <property type="entry name" value="Amidohydro_2"/>
    <property type="match status" value="1"/>
</dbReference>
<proteinExistence type="inferred from homology"/>
<dbReference type="Gene3D" id="3.20.20.140">
    <property type="entry name" value="Metal-dependent hydrolases"/>
    <property type="match status" value="1"/>
</dbReference>
<dbReference type="InterPro" id="IPR006680">
    <property type="entry name" value="Amidohydro-rel"/>
</dbReference>
<evidence type="ECO:0000256" key="2">
    <source>
        <dbReference type="ARBA" id="ARBA00023239"/>
    </source>
</evidence>
<dbReference type="SUPFAM" id="SSF51556">
    <property type="entry name" value="Metallo-dependent hydrolases"/>
    <property type="match status" value="1"/>
</dbReference>
<dbReference type="PANTHER" id="PTHR21240">
    <property type="entry name" value="2-AMINO-3-CARBOXYLMUCONATE-6-SEMIALDEHYDE DECARBOXYLASE"/>
    <property type="match status" value="1"/>
</dbReference>
<dbReference type="eggNOG" id="KOG4245">
    <property type="taxonomic scope" value="Eukaryota"/>
</dbReference>
<dbReference type="EMBL" id="KB469303">
    <property type="protein sequence ID" value="EPQ54650.1"/>
    <property type="molecule type" value="Genomic_DNA"/>
</dbReference>
<dbReference type="RefSeq" id="XP_007866699.1">
    <property type="nucleotide sequence ID" value="XM_007868508.1"/>
</dbReference>
<feature type="signal peptide" evidence="4">
    <location>
        <begin position="1"/>
        <end position="18"/>
    </location>
</feature>
<dbReference type="STRING" id="670483.S7RJV5"/>
<evidence type="ECO:0000256" key="3">
    <source>
        <dbReference type="RuleBase" id="RU366045"/>
    </source>
</evidence>